<gene>
    <name evidence="1" type="ORF">CTTA_5092</name>
</gene>
<proteinExistence type="predicted"/>
<protein>
    <submittedName>
        <fullName evidence="1">Uncharacterized protein</fullName>
    </submittedName>
</protein>
<dbReference type="EMBL" id="BKBW01000023">
    <property type="protein sequence ID" value="GEQ78087.1"/>
    <property type="molecule type" value="Genomic_DNA"/>
</dbReference>
<reference evidence="1 2" key="1">
    <citation type="journal article" date="2019" name="Microbiol. Resour. Announc.">
        <title>Draft Genome Sequence of Comamonas testosteroni TA441, a Bacterium That Has a Cryptic Phenol Degradation Gene Cluster.</title>
        <authorList>
            <person name="Arai H."/>
            <person name="Ishii M."/>
        </authorList>
    </citation>
    <scope>NUCLEOTIDE SEQUENCE [LARGE SCALE GENOMIC DNA]</scope>
    <source>
        <strain evidence="1 2">TA441</strain>
    </source>
</reference>
<dbReference type="Proteomes" id="UP000323105">
    <property type="component" value="Unassembled WGS sequence"/>
</dbReference>
<organism evidence="1 2">
    <name type="scientific">Comamonas testosteroni</name>
    <name type="common">Pseudomonas testosteroni</name>
    <dbReference type="NCBI Taxonomy" id="285"/>
    <lineage>
        <taxon>Bacteria</taxon>
        <taxon>Pseudomonadati</taxon>
        <taxon>Pseudomonadota</taxon>
        <taxon>Betaproteobacteria</taxon>
        <taxon>Burkholderiales</taxon>
        <taxon>Comamonadaceae</taxon>
        <taxon>Comamonas</taxon>
    </lineage>
</organism>
<dbReference type="AlphaFoldDB" id="A0A5A7MJU4"/>
<sequence>MDSCGDTVVLAWGAAGPDAWRAGEARDAQGEGPASETGEEMALPISGKIICSNILDAPFVNVARCYVPGSYEIAQPLGHELVDFVVVRRLHGSRKRKARGGGLG</sequence>
<evidence type="ECO:0000313" key="1">
    <source>
        <dbReference type="EMBL" id="GEQ78087.1"/>
    </source>
</evidence>
<comment type="caution">
    <text evidence="1">The sequence shown here is derived from an EMBL/GenBank/DDBJ whole genome shotgun (WGS) entry which is preliminary data.</text>
</comment>
<name>A0A5A7MJU4_COMTE</name>
<evidence type="ECO:0000313" key="2">
    <source>
        <dbReference type="Proteomes" id="UP000323105"/>
    </source>
</evidence>
<accession>A0A5A7MJU4</accession>